<gene>
    <name evidence="2" type="ORF">AKJ09_05241</name>
</gene>
<keyword evidence="3" id="KW-1185">Reference proteome</keyword>
<proteinExistence type="predicted"/>
<sequence length="182" mass="19586">MRGLFVFASLMVCSIVPSLARADEASGSVPEAEASTGAGSVYDPLGMSSSLRSPDLMVRRAREMLVRAKFLDETATSDERLAADLLLRMPTLRKSASSAREKADHATASDLEALAQRADELEADLAVSEAEVTVKKRLAADNRRMARELRVRAVGLVREATAAVQVRSPVAVRADGIRSDIF</sequence>
<organism evidence="2 3">
    <name type="scientific">Labilithrix luteola</name>
    <dbReference type="NCBI Taxonomy" id="1391654"/>
    <lineage>
        <taxon>Bacteria</taxon>
        <taxon>Pseudomonadati</taxon>
        <taxon>Myxococcota</taxon>
        <taxon>Polyangia</taxon>
        <taxon>Polyangiales</taxon>
        <taxon>Labilitrichaceae</taxon>
        <taxon>Labilithrix</taxon>
    </lineage>
</organism>
<dbReference type="AlphaFoldDB" id="A0A0K1PYJ7"/>
<dbReference type="EMBL" id="CP012333">
    <property type="protein sequence ID" value="AKU98577.1"/>
    <property type="molecule type" value="Genomic_DNA"/>
</dbReference>
<evidence type="ECO:0000256" key="1">
    <source>
        <dbReference type="SAM" id="SignalP"/>
    </source>
</evidence>
<protein>
    <recommendedName>
        <fullName evidence="4">DUF4398 domain-containing protein</fullName>
    </recommendedName>
</protein>
<dbReference type="KEGG" id="llu:AKJ09_05241"/>
<keyword evidence="1" id="KW-0732">Signal</keyword>
<dbReference type="Proteomes" id="UP000064967">
    <property type="component" value="Chromosome"/>
</dbReference>
<evidence type="ECO:0000313" key="2">
    <source>
        <dbReference type="EMBL" id="AKU98577.1"/>
    </source>
</evidence>
<name>A0A0K1PYJ7_9BACT</name>
<evidence type="ECO:0000313" key="3">
    <source>
        <dbReference type="Proteomes" id="UP000064967"/>
    </source>
</evidence>
<reference evidence="2 3" key="1">
    <citation type="submission" date="2015-08" db="EMBL/GenBank/DDBJ databases">
        <authorList>
            <person name="Babu N.S."/>
            <person name="Beckwith C.J."/>
            <person name="Beseler K.G."/>
            <person name="Brison A."/>
            <person name="Carone J.V."/>
            <person name="Caskin T.P."/>
            <person name="Diamond M."/>
            <person name="Durham M.E."/>
            <person name="Foxe J.M."/>
            <person name="Go M."/>
            <person name="Henderson B.A."/>
            <person name="Jones I.B."/>
            <person name="McGettigan J.A."/>
            <person name="Micheletti S.J."/>
            <person name="Nasrallah M.E."/>
            <person name="Ortiz D."/>
            <person name="Piller C.R."/>
            <person name="Privatt S.R."/>
            <person name="Schneider S.L."/>
            <person name="Sharp S."/>
            <person name="Smith T.C."/>
            <person name="Stanton J.D."/>
            <person name="Ullery H.E."/>
            <person name="Wilson R.J."/>
            <person name="Serrano M.G."/>
            <person name="Buck G."/>
            <person name="Lee V."/>
            <person name="Wang Y."/>
            <person name="Carvalho R."/>
            <person name="Voegtly L."/>
            <person name="Shi R."/>
            <person name="Duckworth R."/>
            <person name="Johnson A."/>
            <person name="Loviza R."/>
            <person name="Walstead R."/>
            <person name="Shah Z."/>
            <person name="Kiflezghi M."/>
            <person name="Wade K."/>
            <person name="Ball S.L."/>
            <person name="Bradley K.W."/>
            <person name="Asai D.J."/>
            <person name="Bowman C.A."/>
            <person name="Russell D.A."/>
            <person name="Pope W.H."/>
            <person name="Jacobs-Sera D."/>
            <person name="Hendrix R.W."/>
            <person name="Hatfull G.F."/>
        </authorList>
    </citation>
    <scope>NUCLEOTIDE SEQUENCE [LARGE SCALE GENOMIC DNA]</scope>
    <source>
        <strain evidence="2 3">DSM 27648</strain>
    </source>
</reference>
<dbReference type="STRING" id="1391654.AKJ09_05241"/>
<accession>A0A0K1PYJ7</accession>
<dbReference type="RefSeq" id="WP_146649514.1">
    <property type="nucleotide sequence ID" value="NZ_CP012333.1"/>
</dbReference>
<feature type="signal peptide" evidence="1">
    <location>
        <begin position="1"/>
        <end position="22"/>
    </location>
</feature>
<feature type="chain" id="PRO_5005466301" description="DUF4398 domain-containing protein" evidence="1">
    <location>
        <begin position="23"/>
        <end position="182"/>
    </location>
</feature>
<evidence type="ECO:0008006" key="4">
    <source>
        <dbReference type="Google" id="ProtNLM"/>
    </source>
</evidence>